<evidence type="ECO:0000313" key="1">
    <source>
        <dbReference type="EMBL" id="MDP9607742.1"/>
    </source>
</evidence>
<proteinExistence type="predicted"/>
<gene>
    <name evidence="1" type="ORF">JOF35_000019</name>
</gene>
<protein>
    <submittedName>
        <fullName evidence="1">Uncharacterized protein</fullName>
    </submittedName>
</protein>
<reference evidence="1 2" key="1">
    <citation type="submission" date="2023-07" db="EMBL/GenBank/DDBJ databases">
        <title>Sequencing the genomes of 1000 actinobacteria strains.</title>
        <authorList>
            <person name="Klenk H.-P."/>
        </authorList>
    </citation>
    <scope>NUCLEOTIDE SEQUENCE [LARGE SCALE GENOMIC DNA]</scope>
    <source>
        <strain evidence="1 2">DSM 41600</strain>
    </source>
</reference>
<keyword evidence="2" id="KW-1185">Reference proteome</keyword>
<dbReference type="Proteomes" id="UP001234880">
    <property type="component" value="Unassembled WGS sequence"/>
</dbReference>
<comment type="caution">
    <text evidence="1">The sequence shown here is derived from an EMBL/GenBank/DDBJ whole genome shotgun (WGS) entry which is preliminary data.</text>
</comment>
<name>A0ABT9KH49_9ACTN</name>
<accession>A0ABT9KH49</accession>
<dbReference type="RefSeq" id="WP_307109794.1">
    <property type="nucleotide sequence ID" value="NZ_JAURUE010000001.1"/>
</dbReference>
<sequence>MNWTNALAIFGAVTGASGLGWQMWSHHLTGGRVEVLSTRLKREGRWWVRTDVSNVGRLDVTIVGYSVWRDIPGHRLKRAVWKLRAVRRVGWKRARRTQLLFNPAVHFAAPVQVGSEAERIELPLVLKAGSMVSLPLIGLEVPNRIGQQLRVSLHLGTGRIIRADVHDADALEPLRIDLDDYTGDWSLHIGPPPTD</sequence>
<dbReference type="EMBL" id="JAURUE010000001">
    <property type="protein sequence ID" value="MDP9607742.1"/>
    <property type="molecule type" value="Genomic_DNA"/>
</dbReference>
<evidence type="ECO:0000313" key="2">
    <source>
        <dbReference type="Proteomes" id="UP001234880"/>
    </source>
</evidence>
<organism evidence="1 2">
    <name type="scientific">Streptomyces demainii</name>
    <dbReference type="NCBI Taxonomy" id="588122"/>
    <lineage>
        <taxon>Bacteria</taxon>
        <taxon>Bacillati</taxon>
        <taxon>Actinomycetota</taxon>
        <taxon>Actinomycetes</taxon>
        <taxon>Kitasatosporales</taxon>
        <taxon>Streptomycetaceae</taxon>
        <taxon>Streptomyces</taxon>
    </lineage>
</organism>